<keyword evidence="1" id="KW-0472">Membrane</keyword>
<name>A0A7S1G138_9STRA</name>
<proteinExistence type="predicted"/>
<reference evidence="2" key="1">
    <citation type="submission" date="2021-01" db="EMBL/GenBank/DDBJ databases">
        <authorList>
            <person name="Corre E."/>
            <person name="Pelletier E."/>
            <person name="Niang G."/>
            <person name="Scheremetjew M."/>
            <person name="Finn R."/>
            <person name="Kale V."/>
            <person name="Holt S."/>
            <person name="Cochrane G."/>
            <person name="Meng A."/>
            <person name="Brown T."/>
            <person name="Cohen L."/>
        </authorList>
    </citation>
    <scope>NUCLEOTIDE SEQUENCE</scope>
    <source>
        <strain evidence="2">308</strain>
    </source>
</reference>
<feature type="transmembrane region" description="Helical" evidence="1">
    <location>
        <begin position="102"/>
        <end position="128"/>
    </location>
</feature>
<gene>
    <name evidence="2" type="ORF">CHYS00102_LOCUS29531</name>
</gene>
<protein>
    <submittedName>
        <fullName evidence="2">Uncharacterized protein</fullName>
    </submittedName>
</protein>
<dbReference type="AlphaFoldDB" id="A0A7S1G138"/>
<dbReference type="EMBL" id="HBFR01040369">
    <property type="protein sequence ID" value="CAD8902312.1"/>
    <property type="molecule type" value="Transcribed_RNA"/>
</dbReference>
<feature type="transmembrane region" description="Helical" evidence="1">
    <location>
        <begin position="56"/>
        <end position="82"/>
    </location>
</feature>
<organism evidence="2">
    <name type="scientific">Corethron hystrix</name>
    <dbReference type="NCBI Taxonomy" id="216773"/>
    <lineage>
        <taxon>Eukaryota</taxon>
        <taxon>Sar</taxon>
        <taxon>Stramenopiles</taxon>
        <taxon>Ochrophyta</taxon>
        <taxon>Bacillariophyta</taxon>
        <taxon>Coscinodiscophyceae</taxon>
        <taxon>Corethrophycidae</taxon>
        <taxon>Corethrales</taxon>
        <taxon>Corethraceae</taxon>
        <taxon>Corethron</taxon>
    </lineage>
</organism>
<evidence type="ECO:0000256" key="1">
    <source>
        <dbReference type="SAM" id="Phobius"/>
    </source>
</evidence>
<keyword evidence="1" id="KW-0812">Transmembrane</keyword>
<sequence length="224" mass="25062">MSQTAMKDISETSHSIKDPLSLKRHLENEKGFKKLSYWDQMDAMVAHQACAEPTTVVFFILGLITTLLNLSVLYGLVTYGQILDGVGDTDPPGYHEVLCKTTIAWFSLAAFLGLDGMYANIIVGYGAVFRSWQVGTIKEPFFLRKGGVLELPSQMELSPERIRRSPPLVGLRPVPSLGFLFSGLVVGRGVGLFYLHGAPARFQLLRIHRRQRDVSRSLRRVYFS</sequence>
<keyword evidence="1" id="KW-1133">Transmembrane helix</keyword>
<accession>A0A7S1G138</accession>
<evidence type="ECO:0000313" key="2">
    <source>
        <dbReference type="EMBL" id="CAD8902312.1"/>
    </source>
</evidence>